<sequence>MAYTGQFTSPEPARAQIDAMPGLTALEFGTAWCPHCIEAQAHFKRAFDAREDIAHLKVEDGRGRPLGRSFRVKLWPTVVLLRDGEEIARMIRPRTAEDVQRALAMLD</sequence>
<dbReference type="CDD" id="cd02947">
    <property type="entry name" value="TRX_family"/>
    <property type="match status" value="1"/>
</dbReference>
<comment type="caution">
    <text evidence="2">The sequence shown here is derived from an EMBL/GenBank/DDBJ whole genome shotgun (WGS) entry which is preliminary data.</text>
</comment>
<dbReference type="Proteomes" id="UP000292627">
    <property type="component" value="Unassembled WGS sequence"/>
</dbReference>
<evidence type="ECO:0000259" key="1">
    <source>
        <dbReference type="Pfam" id="PF00085"/>
    </source>
</evidence>
<protein>
    <submittedName>
        <fullName evidence="2">Thioredoxin</fullName>
    </submittedName>
</protein>
<reference evidence="2 3" key="1">
    <citation type="submission" date="2019-02" db="EMBL/GenBank/DDBJ databases">
        <title>WGS of Pseudoxanthomonas species novum from clinical isolates.</title>
        <authorList>
            <person name="Bernier A.-M."/>
            <person name="Bernard K."/>
            <person name="Vachon A."/>
        </authorList>
    </citation>
    <scope>NUCLEOTIDE SEQUENCE [LARGE SCALE GENOMIC DNA]</scope>
    <source>
        <strain evidence="2 3">NML171200</strain>
    </source>
</reference>
<organism evidence="2 3">
    <name type="scientific">Pseudoxanthomonas winnipegensis</name>
    <dbReference type="NCBI Taxonomy" id="2480810"/>
    <lineage>
        <taxon>Bacteria</taxon>
        <taxon>Pseudomonadati</taxon>
        <taxon>Pseudomonadota</taxon>
        <taxon>Gammaproteobacteria</taxon>
        <taxon>Lysobacterales</taxon>
        <taxon>Lysobacteraceae</taxon>
        <taxon>Pseudoxanthomonas</taxon>
    </lineage>
</organism>
<dbReference type="InterPro" id="IPR013766">
    <property type="entry name" value="Thioredoxin_domain"/>
</dbReference>
<dbReference type="OrthoDB" id="215495at2"/>
<dbReference type="Pfam" id="PF00085">
    <property type="entry name" value="Thioredoxin"/>
    <property type="match status" value="1"/>
</dbReference>
<dbReference type="InterPro" id="IPR036249">
    <property type="entry name" value="Thioredoxin-like_sf"/>
</dbReference>
<gene>
    <name evidence="2" type="ORF">EA660_09725</name>
</gene>
<accession>A0A4Q8LBI4</accession>
<feature type="domain" description="Thioredoxin" evidence="1">
    <location>
        <begin position="23"/>
        <end position="103"/>
    </location>
</feature>
<dbReference type="RefSeq" id="WP_130551328.1">
    <property type="nucleotide sequence ID" value="NZ_SHMC01000003.1"/>
</dbReference>
<dbReference type="AlphaFoldDB" id="A0A4Q8LBI4"/>
<proteinExistence type="predicted"/>
<evidence type="ECO:0000313" key="2">
    <source>
        <dbReference type="EMBL" id="TAA25709.1"/>
    </source>
</evidence>
<name>A0A4Q8LBI4_9GAMM</name>
<evidence type="ECO:0000313" key="3">
    <source>
        <dbReference type="Proteomes" id="UP000292627"/>
    </source>
</evidence>
<dbReference type="EMBL" id="SHMC01000003">
    <property type="protein sequence ID" value="TAA25709.1"/>
    <property type="molecule type" value="Genomic_DNA"/>
</dbReference>
<dbReference type="SUPFAM" id="SSF52833">
    <property type="entry name" value="Thioredoxin-like"/>
    <property type="match status" value="1"/>
</dbReference>
<dbReference type="Gene3D" id="3.40.30.10">
    <property type="entry name" value="Glutaredoxin"/>
    <property type="match status" value="1"/>
</dbReference>